<dbReference type="EMBL" id="JAVXUP010001912">
    <property type="protein sequence ID" value="KAK3007060.1"/>
    <property type="molecule type" value="Genomic_DNA"/>
</dbReference>
<feature type="transmembrane region" description="Helical" evidence="1">
    <location>
        <begin position="396"/>
        <end position="416"/>
    </location>
</feature>
<dbReference type="InterPro" id="IPR019141">
    <property type="entry name" value="DUF2045"/>
</dbReference>
<evidence type="ECO:0008006" key="4">
    <source>
        <dbReference type="Google" id="ProtNLM"/>
    </source>
</evidence>
<name>A0AA88VE57_9ASTE</name>
<organism evidence="2 3">
    <name type="scientific">Escallonia herrerae</name>
    <dbReference type="NCBI Taxonomy" id="1293975"/>
    <lineage>
        <taxon>Eukaryota</taxon>
        <taxon>Viridiplantae</taxon>
        <taxon>Streptophyta</taxon>
        <taxon>Embryophyta</taxon>
        <taxon>Tracheophyta</taxon>
        <taxon>Spermatophyta</taxon>
        <taxon>Magnoliopsida</taxon>
        <taxon>eudicotyledons</taxon>
        <taxon>Gunneridae</taxon>
        <taxon>Pentapetalae</taxon>
        <taxon>asterids</taxon>
        <taxon>campanulids</taxon>
        <taxon>Escalloniales</taxon>
        <taxon>Escalloniaceae</taxon>
        <taxon>Escallonia</taxon>
    </lineage>
</organism>
<keyword evidence="3" id="KW-1185">Reference proteome</keyword>
<evidence type="ECO:0000313" key="2">
    <source>
        <dbReference type="EMBL" id="KAK3007060.1"/>
    </source>
</evidence>
<dbReference type="PANTHER" id="PTHR21477">
    <property type="entry name" value="ZGC:172139"/>
    <property type="match status" value="1"/>
</dbReference>
<reference evidence="2" key="1">
    <citation type="submission" date="2022-12" db="EMBL/GenBank/DDBJ databases">
        <title>Draft genome assemblies for two species of Escallonia (Escalloniales).</title>
        <authorList>
            <person name="Chanderbali A."/>
            <person name="Dervinis C."/>
            <person name="Anghel I."/>
            <person name="Soltis D."/>
            <person name="Soltis P."/>
            <person name="Zapata F."/>
        </authorList>
    </citation>
    <scope>NUCLEOTIDE SEQUENCE</scope>
    <source>
        <strain evidence="2">UCBG64.0493</strain>
        <tissue evidence="2">Leaf</tissue>
    </source>
</reference>
<comment type="caution">
    <text evidence="2">The sequence shown here is derived from an EMBL/GenBank/DDBJ whole genome shotgun (WGS) entry which is preliminary data.</text>
</comment>
<evidence type="ECO:0000256" key="1">
    <source>
        <dbReference type="SAM" id="Phobius"/>
    </source>
</evidence>
<sequence length="418" mass="46287">MDLQLVKKGLEISKKKKKWLILFALFGYSGYGVYRVYNLPSVERKRRRILKFLEALVSIVEVVSDSSDTIRVVSRDTREFLNSDSDEIPNSLKQLSKIARSDEFSGSLIRVSEAVTSGVLRGYRLETSDVVEEEGNSSFADRVMEKLTSEAGTGFVSVVVGSFARNLVLGLYSNGQSLDGSIGNGHSGANSSMPMWVDVFCSDKCKVVVADCIQTFVSTAVAVYLDKTMNINFYDDMFSGLTNPKHQSHVRDILATLCNGAVETMIKTSHQVLTAPKSDSESFNAAVDNSCAPRTTRDEVFEQDVYSRRVKEKSRPIEVKKNGWISSVSSTLAIPSNRRFMLDMTGRVTFETIRSLVEFLFQKLLDGLKRSLSVVREEVLDRGLEVVRYIGAKSSVIVAICLALYLHILGGATAFLPA</sequence>
<keyword evidence="1" id="KW-1133">Transmembrane helix</keyword>
<gene>
    <name evidence="2" type="ORF">RJ639_016624</name>
</gene>
<feature type="transmembrane region" description="Helical" evidence="1">
    <location>
        <begin position="20"/>
        <end position="37"/>
    </location>
</feature>
<dbReference type="PANTHER" id="PTHR21477:SF12">
    <property type="entry name" value="PROTEIN PHLOEM PROTEIN 2-LIKE A10"/>
    <property type="match status" value="1"/>
</dbReference>
<proteinExistence type="predicted"/>
<keyword evidence="1" id="KW-0812">Transmembrane</keyword>
<protein>
    <recommendedName>
        <fullName evidence="4">Protein PHLOEM PROTEIN 2-LIKE A10</fullName>
    </recommendedName>
</protein>
<evidence type="ECO:0000313" key="3">
    <source>
        <dbReference type="Proteomes" id="UP001188597"/>
    </source>
</evidence>
<dbReference type="AlphaFoldDB" id="A0AA88VE57"/>
<accession>A0AA88VE57</accession>
<dbReference type="Proteomes" id="UP001188597">
    <property type="component" value="Unassembled WGS sequence"/>
</dbReference>
<keyword evidence="1" id="KW-0472">Membrane</keyword>